<dbReference type="EMBL" id="CP114014">
    <property type="protein sequence ID" value="XAY07128.1"/>
    <property type="molecule type" value="Genomic_DNA"/>
</dbReference>
<proteinExistence type="predicted"/>
<dbReference type="SUPFAM" id="SSF54593">
    <property type="entry name" value="Glyoxalase/Bleomycin resistance protein/Dihydroxybiphenyl dioxygenase"/>
    <property type="match status" value="1"/>
</dbReference>
<dbReference type="RefSeq" id="WP_354698334.1">
    <property type="nucleotide sequence ID" value="NZ_CP114014.1"/>
</dbReference>
<gene>
    <name evidence="1" type="ORF">DSM112329_04007</name>
</gene>
<dbReference type="AlphaFoldDB" id="A0AAU7AZR6"/>
<name>A0AAU7AZR6_9ACTN</name>
<organism evidence="1">
    <name type="scientific">Paraconexibacter sp. AEG42_29</name>
    <dbReference type="NCBI Taxonomy" id="2997339"/>
    <lineage>
        <taxon>Bacteria</taxon>
        <taxon>Bacillati</taxon>
        <taxon>Actinomycetota</taxon>
        <taxon>Thermoleophilia</taxon>
        <taxon>Solirubrobacterales</taxon>
        <taxon>Paraconexibacteraceae</taxon>
        <taxon>Paraconexibacter</taxon>
    </lineage>
</organism>
<dbReference type="KEGG" id="parq:DSM112329_04007"/>
<accession>A0AAU7AZR6</accession>
<dbReference type="Gene3D" id="3.10.180.10">
    <property type="entry name" value="2,3-Dihydroxybiphenyl 1,2-Dioxygenase, domain 1"/>
    <property type="match status" value="1"/>
</dbReference>
<sequence>MFLGLRTTIYPAPDLAAATAWFTDVLGKPPYFDEPFYVGFEVGGYELGLAPDAPVEDGAVTYWGVPDAAAAHARLLTAGATEHSAVAEVGGGIKVGAVVVAGGALLGVIENPHFALSPVTDAGDGPGC</sequence>
<evidence type="ECO:0008006" key="2">
    <source>
        <dbReference type="Google" id="ProtNLM"/>
    </source>
</evidence>
<reference evidence="1" key="1">
    <citation type="submission" date="2022-12" db="EMBL/GenBank/DDBJ databases">
        <title>Paraconexibacter alkalitolerans sp. nov. and Baekduia alba sp. nov., isolated from soil and emended description of the genera Paraconexibacter (Chun et al., 2020) and Baekduia (An et al., 2020).</title>
        <authorList>
            <person name="Vieira S."/>
            <person name="Huber K.J."/>
            <person name="Geppert A."/>
            <person name="Wolf J."/>
            <person name="Neumann-Schaal M."/>
            <person name="Muesken M."/>
            <person name="Overmann J."/>
        </authorList>
    </citation>
    <scope>NUCLEOTIDE SEQUENCE</scope>
    <source>
        <strain evidence="1">AEG42_29</strain>
    </source>
</reference>
<evidence type="ECO:0000313" key="1">
    <source>
        <dbReference type="EMBL" id="XAY07128.1"/>
    </source>
</evidence>
<dbReference type="InterPro" id="IPR029068">
    <property type="entry name" value="Glyas_Bleomycin-R_OHBP_Dase"/>
</dbReference>
<protein>
    <recommendedName>
        <fullName evidence="2">VOC family protein</fullName>
    </recommendedName>
</protein>